<keyword evidence="5 7" id="KW-1133">Transmembrane helix</keyword>
<feature type="transmembrane region" description="Helical" evidence="7">
    <location>
        <begin position="163"/>
        <end position="185"/>
    </location>
</feature>
<dbReference type="PANTHER" id="PTHR42718:SF42">
    <property type="entry name" value="EXPORT PROTEIN"/>
    <property type="match status" value="1"/>
</dbReference>
<dbReference type="GO" id="GO:0005886">
    <property type="term" value="C:plasma membrane"/>
    <property type="evidence" value="ECO:0007669"/>
    <property type="project" value="UniProtKB-SubCell"/>
</dbReference>
<evidence type="ECO:0000256" key="3">
    <source>
        <dbReference type="ARBA" id="ARBA00022475"/>
    </source>
</evidence>
<feature type="transmembrane region" description="Helical" evidence="7">
    <location>
        <begin position="139"/>
        <end position="157"/>
    </location>
</feature>
<dbReference type="InterPro" id="IPR004638">
    <property type="entry name" value="EmrB-like"/>
</dbReference>
<accession>A0A7W9PMG9</accession>
<comment type="caution">
    <text evidence="9">The sequence shown here is derived from an EMBL/GenBank/DDBJ whole genome shotgun (WGS) entry which is preliminary data.</text>
</comment>
<dbReference type="NCBIfam" id="TIGR00711">
    <property type="entry name" value="efflux_EmrB"/>
    <property type="match status" value="1"/>
</dbReference>
<comment type="subcellular location">
    <subcellularLocation>
        <location evidence="1">Cell membrane</location>
        <topology evidence="1">Multi-pass membrane protein</topology>
    </subcellularLocation>
</comment>
<feature type="transmembrane region" description="Helical" evidence="7">
    <location>
        <begin position="267"/>
        <end position="286"/>
    </location>
</feature>
<feature type="domain" description="Major facilitator superfamily (MFS) profile" evidence="8">
    <location>
        <begin position="11"/>
        <end position="482"/>
    </location>
</feature>
<dbReference type="Gene3D" id="1.20.1720.10">
    <property type="entry name" value="Multidrug resistance protein D"/>
    <property type="match status" value="1"/>
</dbReference>
<dbReference type="RefSeq" id="WP_051161226.1">
    <property type="nucleotide sequence ID" value="NZ_JACHIT010000002.1"/>
</dbReference>
<evidence type="ECO:0000259" key="8">
    <source>
        <dbReference type="PROSITE" id="PS50850"/>
    </source>
</evidence>
<dbReference type="InterPro" id="IPR020846">
    <property type="entry name" value="MFS_dom"/>
</dbReference>
<gene>
    <name evidence="9" type="ORF">BJY24_007115</name>
</gene>
<feature type="transmembrane region" description="Helical" evidence="7">
    <location>
        <begin position="102"/>
        <end position="127"/>
    </location>
</feature>
<dbReference type="Gene3D" id="1.20.1250.20">
    <property type="entry name" value="MFS general substrate transporter like domains"/>
    <property type="match status" value="1"/>
</dbReference>
<reference evidence="9 10" key="1">
    <citation type="submission" date="2020-08" db="EMBL/GenBank/DDBJ databases">
        <title>Sequencing the genomes of 1000 actinobacteria strains.</title>
        <authorList>
            <person name="Klenk H.-P."/>
        </authorList>
    </citation>
    <scope>NUCLEOTIDE SEQUENCE [LARGE SCALE GENOMIC DNA]</scope>
    <source>
        <strain evidence="9 10">DSM 43582</strain>
    </source>
</reference>
<keyword evidence="6 7" id="KW-0472">Membrane</keyword>
<sequence>MEVVSRRRWLVLGAIALSTLTVGLDTTVLNVALPTLARELGADSAALQWFATAYTLTLAALMIPAGTLGDRFGRKRLFVAALAVFGVASLGCALAQSPGQLIAARIVLGIGAAALMPLSTAVIAVLFPEPAERGRAVGVSMTMVMLGMPLGPILGGLLLRNFWWGSVFLINLPMVAICLLAVGAMLPESRSATPHPVHLPGIALSSAGLFALTYGFIRAGDRGWSDAAAWVSVAAGAALLAVFVLHQRRAAHPVIDLGLFAHDGFRWGAVYSVFMSFAMFGVMFTIPQYMQAVLGADAFGSGLRQLPMVGGLMGAKLLTGRLTGRRALLVGFALLAAGAAIGSATTAHSPYWFAACWIAIAGLGLGIVMPASVAMAVGALTRDRAGSGSALLNSLRQAGGTIGVAVLGTVLATRYHGALGDLNHPPFSEGVSPGVAAAAGDSAMVEHVREAFMSGTSSLLWACAGICMLALGTLVTARIRAKNARPEPHREEIGVASTP</sequence>
<dbReference type="PANTHER" id="PTHR42718">
    <property type="entry name" value="MAJOR FACILITATOR SUPERFAMILY MULTIDRUG TRANSPORTER MFSC"/>
    <property type="match status" value="1"/>
</dbReference>
<evidence type="ECO:0000313" key="10">
    <source>
        <dbReference type="Proteomes" id="UP000540412"/>
    </source>
</evidence>
<feature type="transmembrane region" description="Helical" evidence="7">
    <location>
        <begin position="47"/>
        <end position="65"/>
    </location>
</feature>
<keyword evidence="2" id="KW-0813">Transport</keyword>
<feature type="transmembrane region" description="Helical" evidence="7">
    <location>
        <begin position="351"/>
        <end position="377"/>
    </location>
</feature>
<keyword evidence="3" id="KW-1003">Cell membrane</keyword>
<evidence type="ECO:0000256" key="1">
    <source>
        <dbReference type="ARBA" id="ARBA00004651"/>
    </source>
</evidence>
<evidence type="ECO:0000256" key="4">
    <source>
        <dbReference type="ARBA" id="ARBA00022692"/>
    </source>
</evidence>
<dbReference type="InterPro" id="IPR011701">
    <property type="entry name" value="MFS"/>
</dbReference>
<feature type="transmembrane region" description="Helical" evidence="7">
    <location>
        <begin position="77"/>
        <end position="96"/>
    </location>
</feature>
<proteinExistence type="predicted"/>
<evidence type="ECO:0000313" key="9">
    <source>
        <dbReference type="EMBL" id="MBB5918203.1"/>
    </source>
</evidence>
<dbReference type="EMBL" id="JACHIT010000002">
    <property type="protein sequence ID" value="MBB5918203.1"/>
    <property type="molecule type" value="Genomic_DNA"/>
</dbReference>
<keyword evidence="10" id="KW-1185">Reference proteome</keyword>
<dbReference type="PROSITE" id="PS50850">
    <property type="entry name" value="MFS"/>
    <property type="match status" value="1"/>
</dbReference>
<feature type="transmembrane region" description="Helical" evidence="7">
    <location>
        <begin position="197"/>
        <end position="217"/>
    </location>
</feature>
<dbReference type="Pfam" id="PF07690">
    <property type="entry name" value="MFS_1"/>
    <property type="match status" value="1"/>
</dbReference>
<feature type="transmembrane region" description="Helical" evidence="7">
    <location>
        <begin position="229"/>
        <end position="246"/>
    </location>
</feature>
<dbReference type="AlphaFoldDB" id="A0A7W9PMG9"/>
<feature type="transmembrane region" description="Helical" evidence="7">
    <location>
        <begin position="459"/>
        <end position="477"/>
    </location>
</feature>
<dbReference type="GO" id="GO:0022857">
    <property type="term" value="F:transmembrane transporter activity"/>
    <property type="evidence" value="ECO:0007669"/>
    <property type="project" value="InterPro"/>
</dbReference>
<protein>
    <submittedName>
        <fullName evidence="9">EmrB/QacA subfamily drug resistance transporter</fullName>
    </submittedName>
</protein>
<evidence type="ECO:0000256" key="7">
    <source>
        <dbReference type="SAM" id="Phobius"/>
    </source>
</evidence>
<feature type="transmembrane region" description="Helical" evidence="7">
    <location>
        <begin position="327"/>
        <end position="345"/>
    </location>
</feature>
<evidence type="ECO:0000256" key="6">
    <source>
        <dbReference type="ARBA" id="ARBA00023136"/>
    </source>
</evidence>
<keyword evidence="4 7" id="KW-0812">Transmembrane</keyword>
<organism evidence="9 10">
    <name type="scientific">Nocardia transvalensis</name>
    <dbReference type="NCBI Taxonomy" id="37333"/>
    <lineage>
        <taxon>Bacteria</taxon>
        <taxon>Bacillati</taxon>
        <taxon>Actinomycetota</taxon>
        <taxon>Actinomycetes</taxon>
        <taxon>Mycobacteriales</taxon>
        <taxon>Nocardiaceae</taxon>
        <taxon>Nocardia</taxon>
    </lineage>
</organism>
<evidence type="ECO:0000256" key="5">
    <source>
        <dbReference type="ARBA" id="ARBA00022989"/>
    </source>
</evidence>
<evidence type="ECO:0000256" key="2">
    <source>
        <dbReference type="ARBA" id="ARBA00022448"/>
    </source>
</evidence>
<dbReference type="Proteomes" id="UP000540412">
    <property type="component" value="Unassembled WGS sequence"/>
</dbReference>
<dbReference type="InterPro" id="IPR036259">
    <property type="entry name" value="MFS_trans_sf"/>
</dbReference>
<name>A0A7W9PMG9_9NOCA</name>
<dbReference type="SUPFAM" id="SSF103473">
    <property type="entry name" value="MFS general substrate transporter"/>
    <property type="match status" value="1"/>
</dbReference>